<dbReference type="PROSITE" id="PS00815">
    <property type="entry name" value="AIPM_HOMOCIT_SYNTH_1"/>
    <property type="match status" value="1"/>
</dbReference>
<gene>
    <name evidence="7" type="ORF">CLH61_06055</name>
</gene>
<dbReference type="EMBL" id="NTFH01000005">
    <property type="protein sequence ID" value="PHQ15713.1"/>
    <property type="molecule type" value="Genomic_DNA"/>
</dbReference>
<comment type="similarity">
    <text evidence="5">Belongs to the alpha-IPM synthase/homocitrate synthase family.</text>
</comment>
<dbReference type="UniPathway" id="UPA00047">
    <property type="reaction ID" value="UER00066"/>
</dbReference>
<dbReference type="GO" id="GO:0046912">
    <property type="term" value="F:acyltransferase activity, acyl groups converted into alkyl on transfer"/>
    <property type="evidence" value="ECO:0007669"/>
    <property type="project" value="InterPro"/>
</dbReference>
<feature type="domain" description="Pyruvate carboxyltransferase" evidence="6">
    <location>
        <begin position="11"/>
        <end position="276"/>
    </location>
</feature>
<dbReference type="PANTHER" id="PTHR43538:SF1">
    <property type="entry name" value="(R)-CITRAMALATE SYNTHASE"/>
    <property type="match status" value="1"/>
</dbReference>
<dbReference type="InterPro" id="IPR005675">
    <property type="entry name" value="Citramal_synthase"/>
</dbReference>
<dbReference type="NCBIfam" id="TIGR00977">
    <property type="entry name" value="citramal_synth"/>
    <property type="match status" value="1"/>
</dbReference>
<evidence type="ECO:0000256" key="4">
    <source>
        <dbReference type="NCBIfam" id="TIGR00977"/>
    </source>
</evidence>
<dbReference type="GO" id="GO:0009097">
    <property type="term" value="P:isoleucine biosynthetic process"/>
    <property type="evidence" value="ECO:0007669"/>
    <property type="project" value="UniProtKB-UniRule"/>
</dbReference>
<dbReference type="Pfam" id="PF00682">
    <property type="entry name" value="HMGL-like"/>
    <property type="match status" value="1"/>
</dbReference>
<dbReference type="InterPro" id="IPR000891">
    <property type="entry name" value="PYR_CT"/>
</dbReference>
<dbReference type="Gene3D" id="1.10.238.260">
    <property type="match status" value="1"/>
</dbReference>
<sequence length="539" mass="59406">MNNNYSRTQFIELYDTTLRDGAQTKGIHFSLSDKLTIIDLLDDFGIDIIEAGWNGANVTDTNLFKELGRRTLGNSRIAAFCSTFRPALSVDSDPVFRAGTAVNVPVMTLFGKSWDFQVREGLKIPLEQNIAIIAESLAYCRRRFDTVIFDAEHFFDGLEANPDYSLAVVEAALNAGADRIVLCDTNGGKLPGQIRQAMETVRNRFPGANFGFHGHNDADTAVANSLAAVDGGALQVQGTINGIGERCGNTNLCSLIPNLALKCGYQMKFITPNRLALLRPLSCRVSEVMRLPVTENQPYVGDNAFTHKAGVHIASVLKHPGCYEHIEPQWVGHRRELVVSEQSGRVAISHKLKGMGYKTCEEATLKRLVEEIKRLSSQGYAFDRAEISLELLIHDMLGEQGKGLTLEHLSCVPLAGIESSQLFRIELALCFAGSVRFRRHFSEHPVAAIQSMLLALMREEWAEFEPPRIQQVSVEALSSGHLRAWVALGADKSSQSMVVTGAGERAAQCLAVVESYRWAWLNARQNRQQSLHATMACSA</sequence>
<name>A0A2G1UMM7_9GAMM</name>
<evidence type="ECO:0000313" key="7">
    <source>
        <dbReference type="EMBL" id="PHQ15713.1"/>
    </source>
</evidence>
<dbReference type="SUPFAM" id="SSF51569">
    <property type="entry name" value="Aldolase"/>
    <property type="match status" value="1"/>
</dbReference>
<evidence type="ECO:0000256" key="2">
    <source>
        <dbReference type="ARBA" id="ARBA00022679"/>
    </source>
</evidence>
<dbReference type="RefSeq" id="WP_099613818.1">
    <property type="nucleotide sequence ID" value="NZ_KZ319369.1"/>
</dbReference>
<evidence type="ECO:0000256" key="5">
    <source>
        <dbReference type="RuleBase" id="RU003523"/>
    </source>
</evidence>
<dbReference type="CDD" id="cd07941">
    <property type="entry name" value="DRE_TIM_LeuA3"/>
    <property type="match status" value="1"/>
</dbReference>
<dbReference type="GO" id="GO:0043714">
    <property type="term" value="F:(R)-citramalate synthase activity"/>
    <property type="evidence" value="ECO:0007669"/>
    <property type="project" value="UniProtKB-UniRule"/>
</dbReference>
<proteinExistence type="inferred from homology"/>
<keyword evidence="2 5" id="KW-0808">Transferase</keyword>
<organism evidence="7 8">
    <name type="scientific">Marinobacter profundi</name>
    <dbReference type="NCBI Taxonomy" id="2666256"/>
    <lineage>
        <taxon>Bacteria</taxon>
        <taxon>Pseudomonadati</taxon>
        <taxon>Pseudomonadota</taxon>
        <taxon>Gammaproteobacteria</taxon>
        <taxon>Pseudomonadales</taxon>
        <taxon>Marinobacteraceae</taxon>
        <taxon>Marinobacter</taxon>
    </lineage>
</organism>
<dbReference type="Gene3D" id="3.20.20.70">
    <property type="entry name" value="Aldolase class I"/>
    <property type="match status" value="1"/>
</dbReference>
<evidence type="ECO:0000256" key="3">
    <source>
        <dbReference type="ARBA" id="ARBA00048263"/>
    </source>
</evidence>
<dbReference type="PANTHER" id="PTHR43538">
    <property type="entry name" value="ALPHA-IPM SYNTHASE/HOMOCITRATE SYNTHASE"/>
    <property type="match status" value="1"/>
</dbReference>
<protein>
    <recommendedName>
        <fullName evidence="4">Citramalate synthase</fullName>
        <ecNumber evidence="4">2.3.3.21</ecNumber>
    </recommendedName>
</protein>
<reference evidence="7 8" key="1">
    <citation type="submission" date="2017-09" db="EMBL/GenBank/DDBJ databases">
        <title>The draft genome sequences of Marinobacter sp. PWS21.</title>
        <authorList>
            <person name="Cao J."/>
        </authorList>
    </citation>
    <scope>NUCLEOTIDE SEQUENCE [LARGE SCALE GENOMIC DNA]</scope>
    <source>
        <strain evidence="7 8">PWS21</strain>
    </source>
</reference>
<dbReference type="InterPro" id="IPR054691">
    <property type="entry name" value="LeuA/HCS_post-cat"/>
</dbReference>
<keyword evidence="8" id="KW-1185">Reference proteome</keyword>
<accession>A0A2G1UMM7</accession>
<dbReference type="EC" id="2.3.3.21" evidence="4"/>
<evidence type="ECO:0000259" key="6">
    <source>
        <dbReference type="PROSITE" id="PS50991"/>
    </source>
</evidence>
<evidence type="ECO:0000313" key="8">
    <source>
        <dbReference type="Proteomes" id="UP000231409"/>
    </source>
</evidence>
<comment type="catalytic activity">
    <reaction evidence="3">
        <text>pyruvate + acetyl-CoA + H2O = (3R)-citramalate + CoA + H(+)</text>
        <dbReference type="Rhea" id="RHEA:19045"/>
        <dbReference type="ChEBI" id="CHEBI:15361"/>
        <dbReference type="ChEBI" id="CHEBI:15377"/>
        <dbReference type="ChEBI" id="CHEBI:15378"/>
        <dbReference type="ChEBI" id="CHEBI:30934"/>
        <dbReference type="ChEBI" id="CHEBI:57287"/>
        <dbReference type="ChEBI" id="CHEBI:57288"/>
        <dbReference type="EC" id="2.3.3.21"/>
    </reaction>
</comment>
<comment type="caution">
    <text evidence="7">The sequence shown here is derived from an EMBL/GenBank/DDBJ whole genome shotgun (WGS) entry which is preliminary data.</text>
</comment>
<comment type="pathway">
    <text evidence="1">Amino-acid biosynthesis; L-isoleucine biosynthesis; 2-oxobutanoate from pyruvate: step 1/3.</text>
</comment>
<dbReference type="Pfam" id="PF22617">
    <property type="entry name" value="HCS_D2"/>
    <property type="match status" value="1"/>
</dbReference>
<dbReference type="InterPro" id="IPR013785">
    <property type="entry name" value="Aldolase_TIM"/>
</dbReference>
<dbReference type="PROSITE" id="PS50991">
    <property type="entry name" value="PYR_CT"/>
    <property type="match status" value="1"/>
</dbReference>
<dbReference type="Proteomes" id="UP000231409">
    <property type="component" value="Unassembled WGS sequence"/>
</dbReference>
<evidence type="ECO:0000256" key="1">
    <source>
        <dbReference type="ARBA" id="ARBA00004743"/>
    </source>
</evidence>
<dbReference type="InterPro" id="IPR002034">
    <property type="entry name" value="AIPM/Hcit_synth_CS"/>
</dbReference>
<dbReference type="AlphaFoldDB" id="A0A2G1UMM7"/>